<sequence>MKMLVLGGTLFLSRAIAEEGVRRGHEVVCAARGTSGQVPEGATLVKIDRDRPDGLEPLAGQKFDAVVDVAAMSYPWVRDALSAIGSQAGHWTFISSINVYADAVSTGQNEDAALHEPVQSGADQEVRIEHPHLYGSIKVASENAVREAMGDRAFIVRSGLIVGPGDLSDRFGYWVARIAKGGRVAVPDSLEQPTQYVDVRDMAAWIVDAGERGLGGTYNGVGPTRPLGQVLAGIAEAVGPPDTELVPVPEDQLEAAGVQVWRGDKSLPLWVPPVDYGFMAHDHARSAAAGFRHRPFAEVVAGVLAYERELGLDRERKAGLTPAEEAELLELVKGGQS</sequence>
<dbReference type="GO" id="GO:0004029">
    <property type="term" value="F:aldehyde dehydrogenase (NAD+) activity"/>
    <property type="evidence" value="ECO:0007669"/>
    <property type="project" value="TreeGrafter"/>
</dbReference>
<dbReference type="PANTHER" id="PTHR48079:SF6">
    <property type="entry name" value="NAD(P)-BINDING DOMAIN-CONTAINING PROTEIN-RELATED"/>
    <property type="match status" value="1"/>
</dbReference>
<evidence type="ECO:0000259" key="1">
    <source>
        <dbReference type="Pfam" id="PF01370"/>
    </source>
</evidence>
<dbReference type="OrthoDB" id="7941246at2"/>
<dbReference type="GO" id="GO:0005737">
    <property type="term" value="C:cytoplasm"/>
    <property type="evidence" value="ECO:0007669"/>
    <property type="project" value="TreeGrafter"/>
</dbReference>
<proteinExistence type="predicted"/>
<evidence type="ECO:0000313" key="2">
    <source>
        <dbReference type="EMBL" id="GAO11280.1"/>
    </source>
</evidence>
<dbReference type="EMBL" id="BBNO01000008">
    <property type="protein sequence ID" value="GAO11280.1"/>
    <property type="molecule type" value="Genomic_DNA"/>
</dbReference>
<protein>
    <submittedName>
        <fullName evidence="2">Putative NAD-dependent epimerase/dehydratase</fullName>
    </submittedName>
</protein>
<organism evidence="2 3">
    <name type="scientific">Streptomyces lydicamycinicus</name>
    <dbReference type="NCBI Taxonomy" id="1546107"/>
    <lineage>
        <taxon>Bacteria</taxon>
        <taxon>Bacillati</taxon>
        <taxon>Actinomycetota</taxon>
        <taxon>Actinomycetes</taxon>
        <taxon>Kitasatosporales</taxon>
        <taxon>Streptomycetaceae</taxon>
        <taxon>Streptomyces</taxon>
    </lineage>
</organism>
<evidence type="ECO:0000313" key="3">
    <source>
        <dbReference type="Proteomes" id="UP000048965"/>
    </source>
</evidence>
<dbReference type="SUPFAM" id="SSF51735">
    <property type="entry name" value="NAD(P)-binding Rossmann-fold domains"/>
    <property type="match status" value="1"/>
</dbReference>
<reference evidence="2 3" key="2">
    <citation type="journal article" date="2015" name="Stand. Genomic Sci.">
        <title>Draft genome sequence of marine-derived Streptomyces sp. TP-A0598, a producer of anti-MRSA antibiotic lydicamycins.</title>
        <authorList>
            <person name="Komaki H."/>
            <person name="Ichikawa N."/>
            <person name="Hosoyama A."/>
            <person name="Fujita N."/>
            <person name="Igarashi Y."/>
        </authorList>
    </citation>
    <scope>NUCLEOTIDE SEQUENCE [LARGE SCALE GENOMIC DNA]</scope>
    <source>
        <strain evidence="2 3">NBRC 110027</strain>
    </source>
</reference>
<dbReference type="PANTHER" id="PTHR48079">
    <property type="entry name" value="PROTEIN YEEZ"/>
    <property type="match status" value="1"/>
</dbReference>
<comment type="caution">
    <text evidence="2">The sequence shown here is derived from an EMBL/GenBank/DDBJ whole genome shotgun (WGS) entry which is preliminary data.</text>
</comment>
<dbReference type="InterPro" id="IPR051783">
    <property type="entry name" value="NAD(P)-dependent_oxidoreduct"/>
</dbReference>
<dbReference type="Proteomes" id="UP000048965">
    <property type="component" value="Unassembled WGS sequence"/>
</dbReference>
<feature type="domain" description="NAD-dependent epimerase/dehydratase" evidence="1">
    <location>
        <begin position="3"/>
        <end position="212"/>
    </location>
</feature>
<gene>
    <name evidence="2" type="ORF">TPA0598_08_01910</name>
</gene>
<dbReference type="InterPro" id="IPR001509">
    <property type="entry name" value="Epimerase_deHydtase"/>
</dbReference>
<dbReference type="Gene3D" id="3.40.50.720">
    <property type="entry name" value="NAD(P)-binding Rossmann-like Domain"/>
    <property type="match status" value="1"/>
</dbReference>
<dbReference type="RefSeq" id="WP_042159220.1">
    <property type="nucleotide sequence ID" value="NZ_BBNO01000008.1"/>
</dbReference>
<keyword evidence="3" id="KW-1185">Reference proteome</keyword>
<dbReference type="Pfam" id="PF01370">
    <property type="entry name" value="Epimerase"/>
    <property type="match status" value="1"/>
</dbReference>
<reference evidence="3" key="1">
    <citation type="submission" date="2014-09" db="EMBL/GenBank/DDBJ databases">
        <title>Whole genome shotgun sequence of Streptomyces sp. NBRC 110027.</title>
        <authorList>
            <person name="Komaki H."/>
            <person name="Ichikawa N."/>
            <person name="Katano-Makiyama Y."/>
            <person name="Hosoyama A."/>
            <person name="Hashimoto M."/>
            <person name="Uohara A."/>
            <person name="Kitahashi Y."/>
            <person name="Ohji S."/>
            <person name="Kimura A."/>
            <person name="Yamazoe A."/>
            <person name="Igarashi Y."/>
            <person name="Fujita N."/>
        </authorList>
    </citation>
    <scope>NUCLEOTIDE SEQUENCE [LARGE SCALE GENOMIC DNA]</scope>
    <source>
        <strain evidence="3">NBRC 110027</strain>
    </source>
</reference>
<name>A0A0P4REK5_9ACTN</name>
<dbReference type="InterPro" id="IPR036291">
    <property type="entry name" value="NAD(P)-bd_dom_sf"/>
</dbReference>
<dbReference type="AlphaFoldDB" id="A0A0P4REK5"/>
<accession>A0A0P4REK5</accession>